<evidence type="ECO:0000256" key="11">
    <source>
        <dbReference type="SAM" id="Coils"/>
    </source>
</evidence>
<dbReference type="SUPFAM" id="SSF57667">
    <property type="entry name" value="beta-beta-alpha zinc fingers"/>
    <property type="match status" value="4"/>
</dbReference>
<gene>
    <name evidence="14" type="ORF">MMEN_LOCUS1299</name>
</gene>
<feature type="domain" description="C2H2-type" evidence="13">
    <location>
        <begin position="393"/>
        <end position="420"/>
    </location>
</feature>
<dbReference type="PROSITE" id="PS50157">
    <property type="entry name" value="ZINC_FINGER_C2H2_2"/>
    <property type="match status" value="6"/>
</dbReference>
<evidence type="ECO:0000256" key="6">
    <source>
        <dbReference type="ARBA" id="ARBA00023015"/>
    </source>
</evidence>
<evidence type="ECO:0000259" key="13">
    <source>
        <dbReference type="PROSITE" id="PS50157"/>
    </source>
</evidence>
<keyword evidence="7" id="KW-0238">DNA-binding</keyword>
<dbReference type="EMBL" id="CAJRST010000002">
    <property type="protein sequence ID" value="CAG5863001.1"/>
    <property type="molecule type" value="Genomic_DNA"/>
</dbReference>
<feature type="compositionally biased region" description="Polar residues" evidence="12">
    <location>
        <begin position="246"/>
        <end position="266"/>
    </location>
</feature>
<dbReference type="GO" id="GO:0008270">
    <property type="term" value="F:zinc ion binding"/>
    <property type="evidence" value="ECO:0007669"/>
    <property type="project" value="UniProtKB-KW"/>
</dbReference>
<keyword evidence="2" id="KW-0479">Metal-binding</keyword>
<keyword evidence="3" id="KW-0677">Repeat</keyword>
<evidence type="ECO:0000256" key="5">
    <source>
        <dbReference type="ARBA" id="ARBA00022833"/>
    </source>
</evidence>
<keyword evidence="8" id="KW-0804">Transcription</keyword>
<dbReference type="Gene3D" id="3.30.160.60">
    <property type="entry name" value="Classic Zinc Finger"/>
    <property type="match status" value="4"/>
</dbReference>
<feature type="region of interest" description="Disordered" evidence="12">
    <location>
        <begin position="224"/>
        <end position="278"/>
    </location>
</feature>
<dbReference type="AlphaFoldDB" id="A0A8S4A8R9"/>
<evidence type="ECO:0000256" key="1">
    <source>
        <dbReference type="ARBA" id="ARBA00004123"/>
    </source>
</evidence>
<organism evidence="14 15">
    <name type="scientific">Menidia menidia</name>
    <name type="common">Atlantic silverside</name>
    <dbReference type="NCBI Taxonomy" id="238744"/>
    <lineage>
        <taxon>Eukaryota</taxon>
        <taxon>Metazoa</taxon>
        <taxon>Chordata</taxon>
        <taxon>Craniata</taxon>
        <taxon>Vertebrata</taxon>
        <taxon>Euteleostomi</taxon>
        <taxon>Actinopterygii</taxon>
        <taxon>Neopterygii</taxon>
        <taxon>Teleostei</taxon>
        <taxon>Neoteleostei</taxon>
        <taxon>Acanthomorphata</taxon>
        <taxon>Ovalentaria</taxon>
        <taxon>Atherinomorphae</taxon>
        <taxon>Atheriniformes</taxon>
        <taxon>Atherinopsidae</taxon>
        <taxon>Menidiinae</taxon>
        <taxon>Menidia</taxon>
    </lineage>
</organism>
<evidence type="ECO:0000256" key="2">
    <source>
        <dbReference type="ARBA" id="ARBA00022723"/>
    </source>
</evidence>
<feature type="domain" description="C2H2-type" evidence="13">
    <location>
        <begin position="421"/>
        <end position="441"/>
    </location>
</feature>
<dbReference type="PANTHER" id="PTHR24399">
    <property type="entry name" value="ZINC FINGER AND BTB DOMAIN-CONTAINING"/>
    <property type="match status" value="1"/>
</dbReference>
<keyword evidence="5" id="KW-0862">Zinc</keyword>
<reference evidence="14" key="1">
    <citation type="submission" date="2021-05" db="EMBL/GenBank/DDBJ databases">
        <authorList>
            <person name="Tigano A."/>
        </authorList>
    </citation>
    <scope>NUCLEOTIDE SEQUENCE</scope>
</reference>
<dbReference type="Pfam" id="PF13912">
    <property type="entry name" value="zf-C2H2_6"/>
    <property type="match status" value="2"/>
</dbReference>
<evidence type="ECO:0000313" key="14">
    <source>
        <dbReference type="EMBL" id="CAG5863001.1"/>
    </source>
</evidence>
<evidence type="ECO:0000313" key="15">
    <source>
        <dbReference type="Proteomes" id="UP000677803"/>
    </source>
</evidence>
<sequence>MSTVNRLKYIIKEQLLNAAEEICKEFENTIVRYEEEIDTLRKQLEGFTGLLKSTPHIKLHRIGFPELDPGKESDVPAVQGLKRGKTSDVDPEEAEPPVRGEELELEPPSSPFGAPLNSEGSDVTDSDSVVELSVFPGKKHLMTNIKPNAPQRPSDSADCSPTPSSPYEYEYEFEYDAEQPDPRESRAHPGEQLFNWERLGLKENEGLVSKDFEELCGRRQAENREVATNTSVSVSEELDEGKPGSGTEQVLPLSSQSDAQNQTSSYKGRGAPKPRRIKGQPLCETCGVRMKNRYQVAKHRELHSGKKHICPVCHKSFNLRSSLSAHSKNHREPQMPSCQICKKQFPREELALHMETHAEVRTFVCEVCGQSFLTRQSLSAHTVSHRASDRAVHTCQRCRKTFLHEHQLLAHLGAHSREGSLSCETCGRTFSGQRMLMKHRRNPCLSCKICGQQLPSRLDKAAHMKTHQRHDCFHCKKSYLLQRELEAHLPKCLTERPCLCQFCGRRFKYPVTLSNHVRIHSAAAAAPVVRHEGKASD</sequence>
<proteinExistence type="predicted"/>
<feature type="domain" description="C2H2-type" evidence="13">
    <location>
        <begin position="281"/>
        <end position="308"/>
    </location>
</feature>
<comment type="caution">
    <text evidence="14">The sequence shown here is derived from an EMBL/GenBank/DDBJ whole genome shotgun (WGS) entry which is preliminary data.</text>
</comment>
<keyword evidence="11" id="KW-0175">Coiled coil</keyword>
<protein>
    <submittedName>
        <fullName evidence="14">(Atlantic silverside) hypothetical protein</fullName>
    </submittedName>
</protein>
<keyword evidence="15" id="KW-1185">Reference proteome</keyword>
<dbReference type="InterPro" id="IPR013087">
    <property type="entry name" value="Znf_C2H2_type"/>
</dbReference>
<dbReference type="GO" id="GO:0001227">
    <property type="term" value="F:DNA-binding transcription repressor activity, RNA polymerase II-specific"/>
    <property type="evidence" value="ECO:0007669"/>
    <property type="project" value="TreeGrafter"/>
</dbReference>
<comment type="subcellular location">
    <subcellularLocation>
        <location evidence="1">Nucleus</location>
    </subcellularLocation>
</comment>
<accession>A0A8S4A8R9</accession>
<feature type="coiled-coil region" evidence="11">
    <location>
        <begin position="16"/>
        <end position="50"/>
    </location>
</feature>
<evidence type="ECO:0000256" key="7">
    <source>
        <dbReference type="ARBA" id="ARBA00023125"/>
    </source>
</evidence>
<dbReference type="OrthoDB" id="8456659at2759"/>
<feature type="region of interest" description="Disordered" evidence="12">
    <location>
        <begin position="141"/>
        <end position="170"/>
    </location>
</feature>
<feature type="domain" description="C2H2-type" evidence="13">
    <location>
        <begin position="308"/>
        <end position="335"/>
    </location>
</feature>
<feature type="compositionally biased region" description="Polar residues" evidence="12">
    <location>
        <begin position="118"/>
        <end position="127"/>
    </location>
</feature>
<feature type="compositionally biased region" description="Polar residues" evidence="12">
    <location>
        <begin position="151"/>
        <end position="162"/>
    </location>
</feature>
<dbReference type="PROSITE" id="PS00028">
    <property type="entry name" value="ZINC_FINGER_C2H2_1"/>
    <property type="match status" value="6"/>
</dbReference>
<dbReference type="PANTHER" id="PTHR24399:SF23">
    <property type="entry name" value="C2H2-TYPE DOMAIN-CONTAINING PROTEIN"/>
    <property type="match status" value="1"/>
</dbReference>
<keyword evidence="6" id="KW-0805">Transcription regulation</keyword>
<keyword evidence="9" id="KW-0539">Nucleus</keyword>
<dbReference type="Proteomes" id="UP000677803">
    <property type="component" value="Unassembled WGS sequence"/>
</dbReference>
<evidence type="ECO:0000256" key="9">
    <source>
        <dbReference type="ARBA" id="ARBA00023242"/>
    </source>
</evidence>
<dbReference type="Pfam" id="PF00096">
    <property type="entry name" value="zf-C2H2"/>
    <property type="match status" value="2"/>
</dbReference>
<evidence type="ECO:0000256" key="8">
    <source>
        <dbReference type="ARBA" id="ARBA00023163"/>
    </source>
</evidence>
<name>A0A8S4A8R9_9TELE</name>
<dbReference type="InterPro" id="IPR036236">
    <property type="entry name" value="Znf_C2H2_sf"/>
</dbReference>
<feature type="domain" description="C2H2-type" evidence="13">
    <location>
        <begin position="498"/>
        <end position="525"/>
    </location>
</feature>
<dbReference type="SMART" id="SM00355">
    <property type="entry name" value="ZnF_C2H2"/>
    <property type="match status" value="8"/>
</dbReference>
<evidence type="ECO:0000256" key="4">
    <source>
        <dbReference type="ARBA" id="ARBA00022771"/>
    </source>
</evidence>
<dbReference type="GO" id="GO:0005654">
    <property type="term" value="C:nucleoplasm"/>
    <property type="evidence" value="ECO:0007669"/>
    <property type="project" value="TreeGrafter"/>
</dbReference>
<feature type="region of interest" description="Disordered" evidence="12">
    <location>
        <begin position="63"/>
        <end position="127"/>
    </location>
</feature>
<keyword evidence="4 10" id="KW-0863">Zinc-finger</keyword>
<dbReference type="GO" id="GO:0000978">
    <property type="term" value="F:RNA polymerase II cis-regulatory region sequence-specific DNA binding"/>
    <property type="evidence" value="ECO:0007669"/>
    <property type="project" value="TreeGrafter"/>
</dbReference>
<evidence type="ECO:0000256" key="10">
    <source>
        <dbReference type="PROSITE-ProRule" id="PRU00042"/>
    </source>
</evidence>
<evidence type="ECO:0000256" key="3">
    <source>
        <dbReference type="ARBA" id="ARBA00022737"/>
    </source>
</evidence>
<feature type="domain" description="C2H2-type" evidence="13">
    <location>
        <begin position="363"/>
        <end position="390"/>
    </location>
</feature>
<evidence type="ECO:0000256" key="12">
    <source>
        <dbReference type="SAM" id="MobiDB-lite"/>
    </source>
</evidence>